<proteinExistence type="predicted"/>
<dbReference type="EMBL" id="CP011924">
    <property type="protein sequence ID" value="ATD06185.1"/>
    <property type="molecule type" value="Genomic_DNA"/>
</dbReference>
<keyword evidence="2" id="KW-1185">Reference proteome</keyword>
<sequence length="222" mass="24528">MNAKKPLGSKDDPSYVRVTNMPDPNLAYSSVAHPGAKGFIYNGTMKPSVADKYKGEGYSFCMRNLNTQDNEWDVALTAQETDRITGTSEKHGYALALMPMFILNVSSINNTNNNPLDIANNVLDLLNSASIPIGTTVWLQLKDNDNDNGAKSDQIQEIEHYIFQSGYSIGILGDEVQLQQQTNGRVLESTYTPFEESNSGTTIRTIMIGENSGTYPIYWALQ</sequence>
<dbReference type="RefSeq" id="WP_010371709.1">
    <property type="nucleotide sequence ID" value="NZ_CP011924.1"/>
</dbReference>
<dbReference type="Proteomes" id="UP000016521">
    <property type="component" value="Chromosome I"/>
</dbReference>
<reference evidence="1 2" key="1">
    <citation type="submission" date="2015-06" db="EMBL/GenBank/DDBJ databases">
        <authorList>
            <person name="Xie B.-B."/>
            <person name="Rong J.-C."/>
            <person name="Qin Q.-L."/>
            <person name="Zhang Y.-Z."/>
        </authorList>
    </citation>
    <scope>NUCLEOTIDE SEQUENCE [LARGE SCALE GENOMIC DNA]</scope>
    <source>
        <strain evidence="1 2">JCM 20779</strain>
    </source>
</reference>
<evidence type="ECO:0000313" key="2">
    <source>
        <dbReference type="Proteomes" id="UP000016521"/>
    </source>
</evidence>
<organism evidence="1 2">
    <name type="scientific">Pseudoalteromonas piscicida</name>
    <dbReference type="NCBI Taxonomy" id="43662"/>
    <lineage>
        <taxon>Bacteria</taxon>
        <taxon>Pseudomonadati</taxon>
        <taxon>Pseudomonadota</taxon>
        <taxon>Gammaproteobacteria</taxon>
        <taxon>Alteromonadales</taxon>
        <taxon>Pseudoalteromonadaceae</taxon>
        <taxon>Pseudoalteromonas</taxon>
    </lineage>
</organism>
<evidence type="ECO:0000313" key="1">
    <source>
        <dbReference type="EMBL" id="ATD06185.1"/>
    </source>
</evidence>
<name>A0ABM6NBC3_PSEO7</name>
<gene>
    <name evidence="1" type="ORF">PPIS_a0994</name>
</gene>
<accession>A0ABM6NBC3</accession>
<protein>
    <submittedName>
        <fullName evidence="1">Uncharacterized protein</fullName>
    </submittedName>
</protein>